<dbReference type="EMBL" id="AGNL01045053">
    <property type="protein sequence ID" value="EJK49179.1"/>
    <property type="molecule type" value="Genomic_DNA"/>
</dbReference>
<keyword evidence="1" id="KW-1133">Transmembrane helix</keyword>
<evidence type="ECO:0000313" key="2">
    <source>
        <dbReference type="EMBL" id="EJK49179.1"/>
    </source>
</evidence>
<dbReference type="Proteomes" id="UP000266841">
    <property type="component" value="Unassembled WGS sequence"/>
</dbReference>
<organism evidence="2 3">
    <name type="scientific">Thalassiosira oceanica</name>
    <name type="common">Marine diatom</name>
    <dbReference type="NCBI Taxonomy" id="159749"/>
    <lineage>
        <taxon>Eukaryota</taxon>
        <taxon>Sar</taxon>
        <taxon>Stramenopiles</taxon>
        <taxon>Ochrophyta</taxon>
        <taxon>Bacillariophyta</taxon>
        <taxon>Coscinodiscophyceae</taxon>
        <taxon>Thalassiosirophycidae</taxon>
        <taxon>Thalassiosirales</taxon>
        <taxon>Thalassiosiraceae</taxon>
        <taxon>Thalassiosira</taxon>
    </lineage>
</organism>
<gene>
    <name evidence="2" type="ORF">THAOC_31978</name>
</gene>
<proteinExistence type="predicted"/>
<feature type="transmembrane region" description="Helical" evidence="1">
    <location>
        <begin position="68"/>
        <end position="88"/>
    </location>
</feature>
<keyword evidence="1" id="KW-0812">Transmembrane</keyword>
<evidence type="ECO:0000313" key="3">
    <source>
        <dbReference type="Proteomes" id="UP000266841"/>
    </source>
</evidence>
<sequence length="149" mass="16261">MKIAQECGGVPSSAFEYLSTSMPIPPPPWCQPGAGRVCALLAATKHQTGLPCPSLFCFLFSLKYSSDSVAWCCILLYVAAAAGGRRLLETKTKRRRRRRRRRRLGRPTATDGALFEHECMSEGFASSPESVLNEGAGLINLIEQVEVVS</sequence>
<dbReference type="AlphaFoldDB" id="K0RAC8"/>
<comment type="caution">
    <text evidence="2">The sequence shown here is derived from an EMBL/GenBank/DDBJ whole genome shotgun (WGS) entry which is preliminary data.</text>
</comment>
<protein>
    <submittedName>
        <fullName evidence="2">Uncharacterized protein</fullName>
    </submittedName>
</protein>
<reference evidence="2 3" key="1">
    <citation type="journal article" date="2012" name="Genome Biol.">
        <title>Genome and low-iron response of an oceanic diatom adapted to chronic iron limitation.</title>
        <authorList>
            <person name="Lommer M."/>
            <person name="Specht M."/>
            <person name="Roy A.S."/>
            <person name="Kraemer L."/>
            <person name="Andreson R."/>
            <person name="Gutowska M.A."/>
            <person name="Wolf J."/>
            <person name="Bergner S.V."/>
            <person name="Schilhabel M.B."/>
            <person name="Klostermeier U.C."/>
            <person name="Beiko R.G."/>
            <person name="Rosenstiel P."/>
            <person name="Hippler M."/>
            <person name="Laroche J."/>
        </authorList>
    </citation>
    <scope>NUCLEOTIDE SEQUENCE [LARGE SCALE GENOMIC DNA]</scope>
    <source>
        <strain evidence="2 3">CCMP1005</strain>
    </source>
</reference>
<accession>K0RAC8</accession>
<keyword evidence="1" id="KW-0472">Membrane</keyword>
<keyword evidence="3" id="KW-1185">Reference proteome</keyword>
<evidence type="ECO:0000256" key="1">
    <source>
        <dbReference type="SAM" id="Phobius"/>
    </source>
</evidence>
<name>K0RAC8_THAOC</name>